<dbReference type="EMBL" id="VAWE01000001">
    <property type="protein sequence ID" value="TLQ42788.1"/>
    <property type="molecule type" value="Genomic_DNA"/>
</dbReference>
<feature type="transmembrane region" description="Helical" evidence="2">
    <location>
        <begin position="33"/>
        <end position="51"/>
    </location>
</feature>
<dbReference type="RefSeq" id="WP_138052196.1">
    <property type="nucleotide sequence ID" value="NZ_VAWE01000001.1"/>
</dbReference>
<feature type="compositionally biased region" description="Gly residues" evidence="1">
    <location>
        <begin position="12"/>
        <end position="23"/>
    </location>
</feature>
<proteinExistence type="predicted"/>
<dbReference type="Proteomes" id="UP000305921">
    <property type="component" value="Unassembled WGS sequence"/>
</dbReference>
<keyword evidence="4" id="KW-1185">Reference proteome</keyword>
<keyword evidence="2" id="KW-0812">Transmembrane</keyword>
<accession>A0A5R9DYS2</accession>
<dbReference type="OrthoDB" id="4334695at2"/>
<keyword evidence="2" id="KW-1133">Transmembrane helix</keyword>
<evidence type="ECO:0000313" key="3">
    <source>
        <dbReference type="EMBL" id="TLQ42788.1"/>
    </source>
</evidence>
<feature type="transmembrane region" description="Helical" evidence="2">
    <location>
        <begin position="57"/>
        <end position="84"/>
    </location>
</feature>
<dbReference type="AlphaFoldDB" id="A0A5R9DYS2"/>
<gene>
    <name evidence="3" type="ORF">FEF34_06075</name>
</gene>
<comment type="caution">
    <text evidence="3">The sequence shown here is derived from an EMBL/GenBank/DDBJ whole genome shotgun (WGS) entry which is preliminary data.</text>
</comment>
<sequence>MSRKDTTTGARGSRGSGGHGGEGLRGRLTPGRIAALVVAVLTLVFIFENTQKVEIRLLIPIVTIPLYLALLGTWVVGGLCGAYLSCRRRSDRR</sequence>
<reference evidence="3 4" key="1">
    <citation type="submission" date="2019-05" db="EMBL/GenBank/DDBJ databases">
        <title>Streptomyces marianii sp. nov., a novel marine actinomycete from southern coast of India.</title>
        <authorList>
            <person name="Iniyan A.M."/>
            <person name="Wink J."/>
            <person name="Ramprasad E."/>
            <person name="Ramana C.V."/>
            <person name="Bunk B."/>
            <person name="Sproer C."/>
            <person name="Joseph F.-J.R.S."/>
            <person name="Vincent S.G.P."/>
        </authorList>
    </citation>
    <scope>NUCLEOTIDE SEQUENCE [LARGE SCALE GENOMIC DNA]</scope>
    <source>
        <strain evidence="3 4">ICN19</strain>
    </source>
</reference>
<organism evidence="3 4">
    <name type="scientific">Streptomyces marianii</name>
    <dbReference type="NCBI Taxonomy" id="1817406"/>
    <lineage>
        <taxon>Bacteria</taxon>
        <taxon>Bacillati</taxon>
        <taxon>Actinomycetota</taxon>
        <taxon>Actinomycetes</taxon>
        <taxon>Kitasatosporales</taxon>
        <taxon>Streptomycetaceae</taxon>
        <taxon>Streptomyces</taxon>
    </lineage>
</organism>
<feature type="region of interest" description="Disordered" evidence="1">
    <location>
        <begin position="1"/>
        <end position="26"/>
    </location>
</feature>
<keyword evidence="2" id="KW-0472">Membrane</keyword>
<name>A0A5R9DYS2_9ACTN</name>
<protein>
    <submittedName>
        <fullName evidence="3">DUF1049 domain-containing protein</fullName>
    </submittedName>
</protein>
<evidence type="ECO:0000256" key="2">
    <source>
        <dbReference type="SAM" id="Phobius"/>
    </source>
</evidence>
<evidence type="ECO:0000256" key="1">
    <source>
        <dbReference type="SAM" id="MobiDB-lite"/>
    </source>
</evidence>
<evidence type="ECO:0000313" key="4">
    <source>
        <dbReference type="Proteomes" id="UP000305921"/>
    </source>
</evidence>